<accession>G7THY0</accession>
<evidence type="ECO:0000313" key="2">
    <source>
        <dbReference type="Proteomes" id="UP000008851"/>
    </source>
</evidence>
<name>G7THY0_XANOB</name>
<evidence type="ECO:0000313" key="1">
    <source>
        <dbReference type="EMBL" id="AEQ94314.1"/>
    </source>
</evidence>
<dbReference type="KEGG" id="xor:XOC_0052"/>
<proteinExistence type="predicted"/>
<reference evidence="1 2" key="1">
    <citation type="journal article" date="2011" name="J. Bacteriol.">
        <title>Two new complete genome sequences offer insight into host and tissue specificity of plant pathogenic Xanthomonas spp.</title>
        <authorList>
            <person name="Bogdanove A.J."/>
            <person name="Koebnik R."/>
            <person name="Lu H."/>
            <person name="Furutani A."/>
            <person name="Angiuoli S.V."/>
            <person name="Patil P.B."/>
            <person name="Van Sluys M.A."/>
            <person name="Ryan R.P."/>
            <person name="Meyer D.F."/>
            <person name="Han S.W."/>
            <person name="Aparna G."/>
            <person name="Rajaram M."/>
            <person name="Delcher A.L."/>
            <person name="Phillippy A.M."/>
            <person name="Puiu D."/>
            <person name="Schatz M.C."/>
            <person name="Shumway M."/>
            <person name="Sommer D.D."/>
            <person name="Trapnell C."/>
            <person name="Benahmed F."/>
            <person name="Dimitrov G."/>
            <person name="Madupu R."/>
            <person name="Radune D."/>
            <person name="Sullivan S."/>
            <person name="Jha G."/>
            <person name="Ishihara H."/>
            <person name="Lee S.W."/>
            <person name="Pandey A."/>
            <person name="Sharma V."/>
            <person name="Sriariyanun M."/>
            <person name="Szurek B."/>
            <person name="Vera-Cruz C.M."/>
            <person name="Dorman K.S."/>
            <person name="Ronald P.C."/>
            <person name="Verdier V."/>
            <person name="Dow J.M."/>
            <person name="Sonti R.V."/>
            <person name="Tsuge S."/>
            <person name="Brendel V.P."/>
            <person name="Rabinowicz P.D."/>
            <person name="Leach J.E."/>
            <person name="White F.F."/>
            <person name="Salzberg S.L."/>
        </authorList>
    </citation>
    <scope>NUCLEOTIDE SEQUENCE [LARGE SCALE GENOMIC DNA]</scope>
    <source>
        <strain evidence="1 2">BLS256</strain>
    </source>
</reference>
<sequence>MGVSTLPILRRMEAFAVSGMTSCPWRHAALKMPPSVQA</sequence>
<dbReference type="HOGENOM" id="CLU_3334877_0_0_6"/>
<dbReference type="EMBL" id="CP003057">
    <property type="protein sequence ID" value="AEQ94314.1"/>
    <property type="molecule type" value="Genomic_DNA"/>
</dbReference>
<dbReference type="AlphaFoldDB" id="G7THY0"/>
<gene>
    <name evidence="1" type="ORF">XOC_0052</name>
</gene>
<dbReference type="Proteomes" id="UP000008851">
    <property type="component" value="Chromosome"/>
</dbReference>
<organism evidence="1 2">
    <name type="scientific">Xanthomonas oryzae pv. oryzicola (strain BLS256)</name>
    <dbReference type="NCBI Taxonomy" id="383407"/>
    <lineage>
        <taxon>Bacteria</taxon>
        <taxon>Pseudomonadati</taxon>
        <taxon>Pseudomonadota</taxon>
        <taxon>Gammaproteobacteria</taxon>
        <taxon>Lysobacterales</taxon>
        <taxon>Lysobacteraceae</taxon>
        <taxon>Xanthomonas</taxon>
    </lineage>
</organism>
<protein>
    <submittedName>
        <fullName evidence="1">Uncharacterized protein</fullName>
    </submittedName>
</protein>